<dbReference type="InterPro" id="IPR023408">
    <property type="entry name" value="MscS_beta-dom_sf"/>
</dbReference>
<dbReference type="Pfam" id="PF04972">
    <property type="entry name" value="BON"/>
    <property type="match status" value="1"/>
</dbReference>
<dbReference type="Gene3D" id="2.30.30.60">
    <property type="match status" value="1"/>
</dbReference>
<dbReference type="Proteomes" id="UP001596303">
    <property type="component" value="Unassembled WGS sequence"/>
</dbReference>
<keyword evidence="5 7" id="KW-1133">Transmembrane helix</keyword>
<evidence type="ECO:0000256" key="4">
    <source>
        <dbReference type="ARBA" id="ARBA00022692"/>
    </source>
</evidence>
<evidence type="ECO:0000256" key="1">
    <source>
        <dbReference type="ARBA" id="ARBA00004651"/>
    </source>
</evidence>
<keyword evidence="9" id="KW-0732">Signal</keyword>
<keyword evidence="7" id="KW-0406">Ion transport</keyword>
<evidence type="ECO:0000256" key="8">
    <source>
        <dbReference type="SAM" id="MobiDB-lite"/>
    </source>
</evidence>
<keyword evidence="7" id="KW-0997">Cell inner membrane</keyword>
<dbReference type="Pfam" id="PF00924">
    <property type="entry name" value="MS_channel_2nd"/>
    <property type="match status" value="1"/>
</dbReference>
<dbReference type="InterPro" id="IPR011014">
    <property type="entry name" value="MscS_channel_TM-2"/>
</dbReference>
<feature type="region of interest" description="Disordered" evidence="8">
    <location>
        <begin position="403"/>
        <end position="466"/>
    </location>
</feature>
<accession>A0ABW1SBH5</accession>
<keyword evidence="6 7" id="KW-0472">Membrane</keyword>
<feature type="domain" description="BON" evidence="10">
    <location>
        <begin position="54"/>
        <end position="120"/>
    </location>
</feature>
<dbReference type="InterPro" id="IPR045275">
    <property type="entry name" value="MscS_archaea/bacteria_type"/>
</dbReference>
<keyword evidence="7" id="KW-0407">Ion channel</keyword>
<evidence type="ECO:0000256" key="5">
    <source>
        <dbReference type="ARBA" id="ARBA00022989"/>
    </source>
</evidence>
<feature type="chain" id="PRO_5046439482" description="Small-conductance mechanosensitive channel" evidence="9">
    <location>
        <begin position="32"/>
        <end position="466"/>
    </location>
</feature>
<evidence type="ECO:0000256" key="9">
    <source>
        <dbReference type="SAM" id="SignalP"/>
    </source>
</evidence>
<feature type="transmembrane region" description="Helical" evidence="7">
    <location>
        <begin position="207"/>
        <end position="228"/>
    </location>
</feature>
<feature type="transmembrane region" description="Helical" evidence="7">
    <location>
        <begin position="179"/>
        <end position="201"/>
    </location>
</feature>
<dbReference type="InterPro" id="IPR007055">
    <property type="entry name" value="BON_dom"/>
</dbReference>
<evidence type="ECO:0000313" key="12">
    <source>
        <dbReference type="Proteomes" id="UP001596303"/>
    </source>
</evidence>
<name>A0ABW1SBH5_9PROT</name>
<comment type="caution">
    <text evidence="11">The sequence shown here is derived from an EMBL/GenBank/DDBJ whole genome shotgun (WGS) entry which is preliminary data.</text>
</comment>
<sequence>MHQTTFYPWLRASLISACCTLLMAIFLSAEAQLPGDDTPPTSDTVIETDATRPSDTAIAERLSAIFAEIDALSGVNVTVREGVVWLDGMVPNDASAERAEALALRLDGVVTVEADIERSRAISTNVSPIVAQTESVLTDLLRGLPLIGIAFAVFFVIALIGHLWASWNSFWSRILPNPFLVELVTQAVRIIALVIALITALNIIGATALMGAILGGAGVLGLAIGFAVRDGLENYISSVMLSIRQPFRANEHVVIDGQEGKVVRLTSRATVLMTMDGNHLRIPNATVFKAVILNYTRNPERRFSFELGVDANDDPLAAIKTGVDTLKSLDFILPEPEPFAAMQKVGDSNIVLGFYAWLNQADTDFLKARGVAIARTKNALEKGGFSLPEPIYRLRVETETGLALPPSSEKQAEPKAPPPAPVTPRMSVQEAGLDDVSPDRHLDEKVSEERAEQGEPDLLDEERPVE</sequence>
<dbReference type="Gene3D" id="3.30.70.100">
    <property type="match status" value="1"/>
</dbReference>
<dbReference type="SUPFAM" id="SSF50182">
    <property type="entry name" value="Sm-like ribonucleoproteins"/>
    <property type="match status" value="1"/>
</dbReference>
<dbReference type="Gene3D" id="1.10.287.1260">
    <property type="match status" value="1"/>
</dbReference>
<comment type="caution">
    <text evidence="7">Lacks conserved residue(s) required for the propagation of feature annotation.</text>
</comment>
<dbReference type="InterPro" id="IPR006685">
    <property type="entry name" value="MscS_channel_2nd"/>
</dbReference>
<organism evidence="11 12">
    <name type="scientific">Ponticaulis profundi</name>
    <dbReference type="NCBI Taxonomy" id="2665222"/>
    <lineage>
        <taxon>Bacteria</taxon>
        <taxon>Pseudomonadati</taxon>
        <taxon>Pseudomonadota</taxon>
        <taxon>Alphaproteobacteria</taxon>
        <taxon>Hyphomonadales</taxon>
        <taxon>Hyphomonadaceae</taxon>
        <taxon>Ponticaulis</taxon>
    </lineage>
</organism>
<evidence type="ECO:0000256" key="7">
    <source>
        <dbReference type="RuleBase" id="RU369025"/>
    </source>
</evidence>
<keyword evidence="4 7" id="KW-0812">Transmembrane</keyword>
<dbReference type="EMBL" id="JBHSSW010000017">
    <property type="protein sequence ID" value="MFC6198970.1"/>
    <property type="molecule type" value="Genomic_DNA"/>
</dbReference>
<dbReference type="SUPFAM" id="SSF82689">
    <property type="entry name" value="Mechanosensitive channel protein MscS (YggB), C-terminal domain"/>
    <property type="match status" value="1"/>
</dbReference>
<evidence type="ECO:0000313" key="11">
    <source>
        <dbReference type="EMBL" id="MFC6198970.1"/>
    </source>
</evidence>
<feature type="transmembrane region" description="Helical" evidence="7">
    <location>
        <begin position="146"/>
        <end position="167"/>
    </location>
</feature>
<dbReference type="Gene3D" id="3.30.1340.30">
    <property type="match status" value="1"/>
</dbReference>
<gene>
    <name evidence="11" type="ORF">ACFQDM_12825</name>
</gene>
<dbReference type="InterPro" id="IPR010920">
    <property type="entry name" value="LSM_dom_sf"/>
</dbReference>
<dbReference type="SUPFAM" id="SSF82861">
    <property type="entry name" value="Mechanosensitive channel protein MscS (YggB), transmembrane region"/>
    <property type="match status" value="1"/>
</dbReference>
<evidence type="ECO:0000256" key="6">
    <source>
        <dbReference type="ARBA" id="ARBA00023136"/>
    </source>
</evidence>
<dbReference type="PANTHER" id="PTHR30221">
    <property type="entry name" value="SMALL-CONDUCTANCE MECHANOSENSITIVE CHANNEL"/>
    <property type="match status" value="1"/>
</dbReference>
<dbReference type="PROSITE" id="PS50914">
    <property type="entry name" value="BON"/>
    <property type="match status" value="1"/>
</dbReference>
<comment type="function">
    <text evidence="7">Mechanosensitive channel that participates in the regulation of osmotic pressure changes within the cell, opening in response to stretch forces in the membrane lipid bilayer, without the need for other proteins. Contributes to normal resistance to hypoosmotic shock. Forms an ion channel of 1.0 nanosiemens conductance with a slight preference for anions.</text>
</comment>
<evidence type="ECO:0000256" key="2">
    <source>
        <dbReference type="ARBA" id="ARBA00008017"/>
    </source>
</evidence>
<evidence type="ECO:0000259" key="10">
    <source>
        <dbReference type="PROSITE" id="PS50914"/>
    </source>
</evidence>
<feature type="signal peptide" evidence="9">
    <location>
        <begin position="1"/>
        <end position="31"/>
    </location>
</feature>
<comment type="subcellular location">
    <subcellularLocation>
        <location evidence="7">Cell inner membrane</location>
        <topology evidence="7">Multi-pass membrane protein</topology>
    </subcellularLocation>
    <subcellularLocation>
        <location evidence="1">Cell membrane</location>
        <topology evidence="1">Multi-pass membrane protein</topology>
    </subcellularLocation>
</comment>
<reference evidence="12" key="1">
    <citation type="journal article" date="2019" name="Int. J. Syst. Evol. Microbiol.">
        <title>The Global Catalogue of Microorganisms (GCM) 10K type strain sequencing project: providing services to taxonomists for standard genome sequencing and annotation.</title>
        <authorList>
            <consortium name="The Broad Institute Genomics Platform"/>
            <consortium name="The Broad Institute Genome Sequencing Center for Infectious Disease"/>
            <person name="Wu L."/>
            <person name="Ma J."/>
        </authorList>
    </citation>
    <scope>NUCLEOTIDE SEQUENCE [LARGE SCALE GENOMIC DNA]</scope>
    <source>
        <strain evidence="12">CGMCC-1.15741</strain>
    </source>
</reference>
<dbReference type="InterPro" id="IPR011066">
    <property type="entry name" value="MscS_channel_C_sf"/>
</dbReference>
<comment type="subunit">
    <text evidence="7">Homoheptamer.</text>
</comment>
<evidence type="ECO:0000256" key="3">
    <source>
        <dbReference type="ARBA" id="ARBA00022475"/>
    </source>
</evidence>
<dbReference type="PANTHER" id="PTHR30221:SF1">
    <property type="entry name" value="SMALL-CONDUCTANCE MECHANOSENSITIVE CHANNEL"/>
    <property type="match status" value="1"/>
</dbReference>
<keyword evidence="12" id="KW-1185">Reference proteome</keyword>
<proteinExistence type="inferred from homology"/>
<comment type="similarity">
    <text evidence="2 7">Belongs to the MscS (TC 1.A.23) family.</text>
</comment>
<protein>
    <recommendedName>
        <fullName evidence="7">Small-conductance mechanosensitive channel</fullName>
    </recommendedName>
</protein>
<dbReference type="RefSeq" id="WP_377379644.1">
    <property type="nucleotide sequence ID" value="NZ_JBHSSW010000017.1"/>
</dbReference>
<keyword evidence="3" id="KW-1003">Cell membrane</keyword>
<feature type="compositionally biased region" description="Basic and acidic residues" evidence="8">
    <location>
        <begin position="437"/>
        <end position="453"/>
    </location>
</feature>
<keyword evidence="7" id="KW-0813">Transport</keyword>